<evidence type="ECO:0000256" key="5">
    <source>
        <dbReference type="SAM" id="SignalP"/>
    </source>
</evidence>
<feature type="chain" id="PRO_5030961643" evidence="5">
    <location>
        <begin position="27"/>
        <end position="532"/>
    </location>
</feature>
<dbReference type="AlphaFoldDB" id="A0A7X9RU77"/>
<dbReference type="PROSITE" id="PS00149">
    <property type="entry name" value="SULFATASE_2"/>
    <property type="match status" value="1"/>
</dbReference>
<dbReference type="CDD" id="cd16143">
    <property type="entry name" value="ARS_like"/>
    <property type="match status" value="1"/>
</dbReference>
<keyword evidence="3" id="KW-0378">Hydrolase</keyword>
<sequence length="532" mass="60484">MNRFYLFLYIGLVSIFLAPLTSRAQAKQRPNIVIIYTDDQGYGDVSALNKDAKFVTPNIDKLADQGIIFTDGHSSDAVCSPSRYTLLTGRYSWRTSLKKGVLRADGPCLIEKGRMTIASLLKENGYNTGMVGKWHLQMDFVGEPKKNNRDWSKPFVEGPIEYGFDYFFGIPASMNFGILTYLENDKVLDPPILWTKKKKNNNPRTYVGVGPADYRMTPPYLEEMPKKGGIEVAPSFNDELVLETFAGKAVDYINERAEESKAGKPFFLYLALTSPHLPHCTHKDFQGRTACGNYGDFIEETDHRVGQVLEALEDNKLTENTLVIFSSDNGAETNYTYHQTTYQHFSNLHFKGGKRDIYEGGHRVPFLMRWPNGIDAGLQSDFPVCQSDFLATIADIIDRPLDDHEAEDSFSLFPLLKNHEEDYTKERVVIHHSASGHFAIRQGKWKLNMFRGSGGSLKPAFVTLKEGDPKFELYDLEKDPSETTNLYFEYPEVVEELTLKMTSSIENGRTTKGQPQPYIKENWEQINWTKIN</sequence>
<comment type="similarity">
    <text evidence="1">Belongs to the sulfatase family.</text>
</comment>
<keyword evidence="2" id="KW-0479">Metal-binding</keyword>
<dbReference type="EMBL" id="JABANE010000029">
    <property type="protein sequence ID" value="NME68793.1"/>
    <property type="molecule type" value="Genomic_DNA"/>
</dbReference>
<dbReference type="SUPFAM" id="SSF53649">
    <property type="entry name" value="Alkaline phosphatase-like"/>
    <property type="match status" value="1"/>
</dbReference>
<dbReference type="PROSITE" id="PS00523">
    <property type="entry name" value="SULFATASE_1"/>
    <property type="match status" value="1"/>
</dbReference>
<dbReference type="InterPro" id="IPR050738">
    <property type="entry name" value="Sulfatase"/>
</dbReference>
<dbReference type="GO" id="GO:0004065">
    <property type="term" value="F:arylsulfatase activity"/>
    <property type="evidence" value="ECO:0007669"/>
    <property type="project" value="TreeGrafter"/>
</dbReference>
<dbReference type="Proteomes" id="UP000576082">
    <property type="component" value="Unassembled WGS sequence"/>
</dbReference>
<dbReference type="PANTHER" id="PTHR42693:SF53">
    <property type="entry name" value="ENDO-4-O-SULFATASE"/>
    <property type="match status" value="1"/>
</dbReference>
<dbReference type="Gene3D" id="3.30.1120.10">
    <property type="match status" value="1"/>
</dbReference>
<evidence type="ECO:0000259" key="6">
    <source>
        <dbReference type="Pfam" id="PF00884"/>
    </source>
</evidence>
<dbReference type="PANTHER" id="PTHR42693">
    <property type="entry name" value="ARYLSULFATASE FAMILY MEMBER"/>
    <property type="match status" value="1"/>
</dbReference>
<evidence type="ECO:0000313" key="7">
    <source>
        <dbReference type="EMBL" id="NME68793.1"/>
    </source>
</evidence>
<dbReference type="InterPro" id="IPR000917">
    <property type="entry name" value="Sulfatase_N"/>
</dbReference>
<keyword evidence="4" id="KW-0106">Calcium</keyword>
<dbReference type="InterPro" id="IPR024607">
    <property type="entry name" value="Sulfatase_CS"/>
</dbReference>
<evidence type="ECO:0000313" key="8">
    <source>
        <dbReference type="Proteomes" id="UP000576082"/>
    </source>
</evidence>
<dbReference type="GO" id="GO:0046872">
    <property type="term" value="F:metal ion binding"/>
    <property type="evidence" value="ECO:0007669"/>
    <property type="project" value="UniProtKB-KW"/>
</dbReference>
<keyword evidence="5" id="KW-0732">Signal</keyword>
<evidence type="ECO:0000256" key="3">
    <source>
        <dbReference type="ARBA" id="ARBA00022801"/>
    </source>
</evidence>
<organism evidence="7 8">
    <name type="scientific">Flammeovirga aprica JL-4</name>
    <dbReference type="NCBI Taxonomy" id="694437"/>
    <lineage>
        <taxon>Bacteria</taxon>
        <taxon>Pseudomonadati</taxon>
        <taxon>Bacteroidota</taxon>
        <taxon>Cytophagia</taxon>
        <taxon>Cytophagales</taxon>
        <taxon>Flammeovirgaceae</taxon>
        <taxon>Flammeovirga</taxon>
    </lineage>
</organism>
<evidence type="ECO:0000256" key="1">
    <source>
        <dbReference type="ARBA" id="ARBA00008779"/>
    </source>
</evidence>
<dbReference type="Gene3D" id="3.40.720.10">
    <property type="entry name" value="Alkaline Phosphatase, subunit A"/>
    <property type="match status" value="1"/>
</dbReference>
<name>A0A7X9RU77_9BACT</name>
<gene>
    <name evidence="7" type="ORF">HHU12_12545</name>
</gene>
<proteinExistence type="inferred from homology"/>
<protein>
    <submittedName>
        <fullName evidence="7">Arylsulfatase</fullName>
    </submittedName>
</protein>
<comment type="caution">
    <text evidence="7">The sequence shown here is derived from an EMBL/GenBank/DDBJ whole genome shotgun (WGS) entry which is preliminary data.</text>
</comment>
<dbReference type="RefSeq" id="WP_169657084.1">
    <property type="nucleotide sequence ID" value="NZ_JABANE010000029.1"/>
</dbReference>
<accession>A0A7X9RU77</accession>
<evidence type="ECO:0000256" key="4">
    <source>
        <dbReference type="ARBA" id="ARBA00022837"/>
    </source>
</evidence>
<dbReference type="InterPro" id="IPR017850">
    <property type="entry name" value="Alkaline_phosphatase_core_sf"/>
</dbReference>
<keyword evidence="8" id="KW-1185">Reference proteome</keyword>
<feature type="domain" description="Sulfatase N-terminal" evidence="6">
    <location>
        <begin position="30"/>
        <end position="396"/>
    </location>
</feature>
<feature type="signal peptide" evidence="5">
    <location>
        <begin position="1"/>
        <end position="26"/>
    </location>
</feature>
<reference evidence="7 8" key="1">
    <citation type="submission" date="2020-04" db="EMBL/GenBank/DDBJ databases">
        <title>Flammeovirga sp. SR4, a novel species isolated from seawater.</title>
        <authorList>
            <person name="Wang X."/>
        </authorList>
    </citation>
    <scope>NUCLEOTIDE SEQUENCE [LARGE SCALE GENOMIC DNA]</scope>
    <source>
        <strain evidence="7 8">ATCC 23126</strain>
    </source>
</reference>
<evidence type="ECO:0000256" key="2">
    <source>
        <dbReference type="ARBA" id="ARBA00022723"/>
    </source>
</evidence>
<dbReference type="Pfam" id="PF00884">
    <property type="entry name" value="Sulfatase"/>
    <property type="match status" value="1"/>
</dbReference>